<dbReference type="Proteomes" id="UP000251942">
    <property type="component" value="Unassembled WGS sequence"/>
</dbReference>
<feature type="domain" description="HTH luxR-type" evidence="5">
    <location>
        <begin position="134"/>
        <end position="199"/>
    </location>
</feature>
<dbReference type="InterPro" id="IPR036388">
    <property type="entry name" value="WH-like_DNA-bd_sf"/>
</dbReference>
<dbReference type="PANTHER" id="PTHR44688:SF16">
    <property type="entry name" value="DNA-BINDING TRANSCRIPTIONAL ACTIVATOR DEVR_DOSR"/>
    <property type="match status" value="1"/>
</dbReference>
<dbReference type="InterPro" id="IPR011006">
    <property type="entry name" value="CheY-like_superfamily"/>
</dbReference>
<feature type="modified residue" description="4-aspartylphosphate" evidence="4">
    <location>
        <position position="53"/>
    </location>
</feature>
<dbReference type="InterPro" id="IPR000792">
    <property type="entry name" value="Tscrpt_reg_LuxR_C"/>
</dbReference>
<dbReference type="Gene3D" id="3.40.50.2300">
    <property type="match status" value="1"/>
</dbReference>
<evidence type="ECO:0000256" key="4">
    <source>
        <dbReference type="PROSITE-ProRule" id="PRU00169"/>
    </source>
</evidence>
<sequence length="200" mass="22781">MASTVYIVEDDLEVANALEWLLKSVKLAVKTFLNPYEFLAHSDKLEEGCVLLDVRMPAMSGMEVLKLLCQRSHCPPVIMITGHGDIPMAVQAMKIGAKEFITKPFNEQFLLEKIQTILASKNEVNRNYQQMTEVAKQFASLTERERQVMHLVVDGYLNKQIAVELDIAISTVELHRRKIMLKMQARNLAQLIKKSLLLEI</sequence>
<protein>
    <submittedName>
        <fullName evidence="7">Sigma 54-dependent response regulator</fullName>
    </submittedName>
</protein>
<evidence type="ECO:0000256" key="3">
    <source>
        <dbReference type="ARBA" id="ARBA00023163"/>
    </source>
</evidence>
<reference evidence="7 9" key="1">
    <citation type="submission" date="2015-11" db="EMBL/GenBank/DDBJ databases">
        <title>Genomic analysis of 38 Legionella species identifies large and diverse effector repertoires.</title>
        <authorList>
            <person name="Burstein D."/>
            <person name="Amaro F."/>
            <person name="Zusman T."/>
            <person name="Lifshitz Z."/>
            <person name="Cohen O."/>
            <person name="Gilbert J.A."/>
            <person name="Pupko T."/>
            <person name="Shuman H.A."/>
            <person name="Segal G."/>
        </authorList>
    </citation>
    <scope>NUCLEOTIDE SEQUENCE [LARGE SCALE GENOMIC DNA]</scope>
    <source>
        <strain evidence="7 9">WO-44C</strain>
    </source>
</reference>
<dbReference type="PROSITE" id="PS50110">
    <property type="entry name" value="RESPONSE_REGULATORY"/>
    <property type="match status" value="1"/>
</dbReference>
<dbReference type="InterPro" id="IPR016032">
    <property type="entry name" value="Sig_transdc_resp-reg_C-effctor"/>
</dbReference>
<organism evidence="7 9">
    <name type="scientific">Legionella feeleii</name>
    <dbReference type="NCBI Taxonomy" id="453"/>
    <lineage>
        <taxon>Bacteria</taxon>
        <taxon>Pseudomonadati</taxon>
        <taxon>Pseudomonadota</taxon>
        <taxon>Gammaproteobacteria</taxon>
        <taxon>Legionellales</taxon>
        <taxon>Legionellaceae</taxon>
        <taxon>Legionella</taxon>
    </lineage>
</organism>
<dbReference type="SUPFAM" id="SSF46894">
    <property type="entry name" value="C-terminal effector domain of the bipartite response regulators"/>
    <property type="match status" value="1"/>
</dbReference>
<dbReference type="OrthoDB" id="9802186at2"/>
<evidence type="ECO:0000259" key="6">
    <source>
        <dbReference type="PROSITE" id="PS50110"/>
    </source>
</evidence>
<dbReference type="Proteomes" id="UP000054698">
    <property type="component" value="Unassembled WGS sequence"/>
</dbReference>
<evidence type="ECO:0000313" key="9">
    <source>
        <dbReference type="Proteomes" id="UP000054698"/>
    </source>
</evidence>
<evidence type="ECO:0000313" key="7">
    <source>
        <dbReference type="EMBL" id="KTC96025.1"/>
    </source>
</evidence>
<dbReference type="PRINTS" id="PR00038">
    <property type="entry name" value="HTHLUXR"/>
</dbReference>
<evidence type="ECO:0000313" key="8">
    <source>
        <dbReference type="EMBL" id="SPX60213.1"/>
    </source>
</evidence>
<dbReference type="Gene3D" id="1.10.10.10">
    <property type="entry name" value="Winged helix-like DNA-binding domain superfamily/Winged helix DNA-binding domain"/>
    <property type="match status" value="1"/>
</dbReference>
<proteinExistence type="predicted"/>
<dbReference type="Pfam" id="PF00072">
    <property type="entry name" value="Response_reg"/>
    <property type="match status" value="1"/>
</dbReference>
<keyword evidence="4" id="KW-0597">Phosphoprotein</keyword>
<keyword evidence="1" id="KW-0805">Transcription regulation</keyword>
<dbReference type="GO" id="GO:0006355">
    <property type="term" value="P:regulation of DNA-templated transcription"/>
    <property type="evidence" value="ECO:0007669"/>
    <property type="project" value="InterPro"/>
</dbReference>
<dbReference type="InterPro" id="IPR001789">
    <property type="entry name" value="Sig_transdc_resp-reg_receiver"/>
</dbReference>
<evidence type="ECO:0000256" key="1">
    <source>
        <dbReference type="ARBA" id="ARBA00023015"/>
    </source>
</evidence>
<keyword evidence="9" id="KW-1185">Reference proteome</keyword>
<feature type="domain" description="Response regulatory" evidence="6">
    <location>
        <begin position="4"/>
        <end position="118"/>
    </location>
</feature>
<dbReference type="PROSITE" id="PS50043">
    <property type="entry name" value="HTH_LUXR_2"/>
    <property type="match status" value="1"/>
</dbReference>
<evidence type="ECO:0000313" key="10">
    <source>
        <dbReference type="Proteomes" id="UP000251942"/>
    </source>
</evidence>
<dbReference type="EMBL" id="UASS01000007">
    <property type="protein sequence ID" value="SPX60213.1"/>
    <property type="molecule type" value="Genomic_DNA"/>
</dbReference>
<dbReference type="SMART" id="SM00448">
    <property type="entry name" value="REC"/>
    <property type="match status" value="1"/>
</dbReference>
<evidence type="ECO:0000256" key="2">
    <source>
        <dbReference type="ARBA" id="ARBA00023125"/>
    </source>
</evidence>
<dbReference type="STRING" id="453.Lfee_2387"/>
<accession>A0A0W0TKD1</accession>
<dbReference type="AlphaFoldDB" id="A0A0W0TKD1"/>
<dbReference type="SUPFAM" id="SSF52172">
    <property type="entry name" value="CheY-like"/>
    <property type="match status" value="1"/>
</dbReference>
<reference evidence="8 10" key="2">
    <citation type="submission" date="2018-06" db="EMBL/GenBank/DDBJ databases">
        <authorList>
            <consortium name="Pathogen Informatics"/>
            <person name="Doyle S."/>
        </authorList>
    </citation>
    <scope>NUCLEOTIDE SEQUENCE [LARGE SCALE GENOMIC DNA]</scope>
    <source>
        <strain evidence="8 10">NCTC12022</strain>
    </source>
</reference>
<dbReference type="CDD" id="cd06170">
    <property type="entry name" value="LuxR_C_like"/>
    <property type="match status" value="1"/>
</dbReference>
<dbReference type="Pfam" id="PF00196">
    <property type="entry name" value="GerE"/>
    <property type="match status" value="1"/>
</dbReference>
<dbReference type="GO" id="GO:0003677">
    <property type="term" value="F:DNA binding"/>
    <property type="evidence" value="ECO:0007669"/>
    <property type="project" value="UniProtKB-KW"/>
</dbReference>
<evidence type="ECO:0000259" key="5">
    <source>
        <dbReference type="PROSITE" id="PS50043"/>
    </source>
</evidence>
<dbReference type="RefSeq" id="WP_058447115.1">
    <property type="nucleotide sequence ID" value="NZ_CAAAHT010000019.1"/>
</dbReference>
<name>A0A0W0TKD1_9GAMM</name>
<gene>
    <name evidence="8" type="primary">fixJ_1</name>
    <name evidence="7" type="ORF">Lfee_2387</name>
    <name evidence="8" type="ORF">NCTC12022_00929</name>
</gene>
<dbReference type="EMBL" id="LNYB01000082">
    <property type="protein sequence ID" value="KTC96025.1"/>
    <property type="molecule type" value="Genomic_DNA"/>
</dbReference>
<dbReference type="PATRIC" id="fig|453.4.peg.2613"/>
<dbReference type="SMART" id="SM00421">
    <property type="entry name" value="HTH_LUXR"/>
    <property type="match status" value="1"/>
</dbReference>
<keyword evidence="2" id="KW-0238">DNA-binding</keyword>
<dbReference type="GO" id="GO:0000160">
    <property type="term" value="P:phosphorelay signal transduction system"/>
    <property type="evidence" value="ECO:0007669"/>
    <property type="project" value="InterPro"/>
</dbReference>
<dbReference type="PANTHER" id="PTHR44688">
    <property type="entry name" value="DNA-BINDING TRANSCRIPTIONAL ACTIVATOR DEVR_DOSR"/>
    <property type="match status" value="1"/>
</dbReference>
<dbReference type="CDD" id="cd17537">
    <property type="entry name" value="REC_FixJ"/>
    <property type="match status" value="1"/>
</dbReference>
<keyword evidence="3" id="KW-0804">Transcription</keyword>